<reference evidence="2" key="1">
    <citation type="journal article" date="2023" name="Genome Biol. Evol.">
        <title>First Whole Genome Sequence and Flow Cytometry Genome Size Data for the Lichen-Forming Fungus Ramalina farinacea (Ascomycota).</title>
        <authorList>
            <person name="Llewellyn T."/>
            <person name="Mian S."/>
            <person name="Hill R."/>
            <person name="Leitch I.J."/>
            <person name="Gaya E."/>
        </authorList>
    </citation>
    <scope>NUCLEOTIDE SEQUENCE</scope>
    <source>
        <strain evidence="2">LIQ254RAFAR</strain>
    </source>
</reference>
<name>A0AA43QUZ2_9LECA</name>
<sequence>MIFPCPNITLIAPLTACTTVTSQSLLRKLAQRTSERLLFEKEEETPTPALIASARGSVLELGPGSGNQLSRYSKSQITEIYGVEPNTMLHPLLQANVKKHGLSDIYRIVPCGIEDFDRLRTYGLMEGSVDTVVCHQVLCGVPRPKEMVKACYRFLKPGGVMIVKEHVKAVGDPVTVMIQRMYQTIWPFFLGGCNLTRSTGDYILQAGEWSNIDQVLTSREDPLLVIPPFAGRFTKAG</sequence>
<dbReference type="EMBL" id="JAPUFD010000023">
    <property type="protein sequence ID" value="MDI1493116.1"/>
    <property type="molecule type" value="Genomic_DNA"/>
</dbReference>
<feature type="domain" description="Methyltransferase type 11" evidence="1">
    <location>
        <begin position="59"/>
        <end position="163"/>
    </location>
</feature>
<organism evidence="2 3">
    <name type="scientific">Ramalina farinacea</name>
    <dbReference type="NCBI Taxonomy" id="258253"/>
    <lineage>
        <taxon>Eukaryota</taxon>
        <taxon>Fungi</taxon>
        <taxon>Dikarya</taxon>
        <taxon>Ascomycota</taxon>
        <taxon>Pezizomycotina</taxon>
        <taxon>Lecanoromycetes</taxon>
        <taxon>OSLEUM clade</taxon>
        <taxon>Lecanoromycetidae</taxon>
        <taxon>Lecanorales</taxon>
        <taxon>Lecanorineae</taxon>
        <taxon>Ramalinaceae</taxon>
        <taxon>Ramalina</taxon>
    </lineage>
</organism>
<evidence type="ECO:0000259" key="1">
    <source>
        <dbReference type="Pfam" id="PF08241"/>
    </source>
</evidence>
<evidence type="ECO:0000313" key="2">
    <source>
        <dbReference type="EMBL" id="MDI1493116.1"/>
    </source>
</evidence>
<protein>
    <recommendedName>
        <fullName evidence="1">Methyltransferase type 11 domain-containing protein</fullName>
    </recommendedName>
</protein>
<dbReference type="InterPro" id="IPR052356">
    <property type="entry name" value="Thiol_S-MT"/>
</dbReference>
<keyword evidence="3" id="KW-1185">Reference proteome</keyword>
<dbReference type="Pfam" id="PF08241">
    <property type="entry name" value="Methyltransf_11"/>
    <property type="match status" value="1"/>
</dbReference>
<dbReference type="InterPro" id="IPR013216">
    <property type="entry name" value="Methyltransf_11"/>
</dbReference>
<dbReference type="InterPro" id="IPR029063">
    <property type="entry name" value="SAM-dependent_MTases_sf"/>
</dbReference>
<dbReference type="GO" id="GO:0008757">
    <property type="term" value="F:S-adenosylmethionine-dependent methyltransferase activity"/>
    <property type="evidence" value="ECO:0007669"/>
    <property type="project" value="InterPro"/>
</dbReference>
<accession>A0AA43QUZ2</accession>
<dbReference type="AlphaFoldDB" id="A0AA43QUZ2"/>
<dbReference type="CDD" id="cd02440">
    <property type="entry name" value="AdoMet_MTases"/>
    <property type="match status" value="1"/>
</dbReference>
<dbReference type="SUPFAM" id="SSF53335">
    <property type="entry name" value="S-adenosyl-L-methionine-dependent methyltransferases"/>
    <property type="match status" value="1"/>
</dbReference>
<dbReference type="Proteomes" id="UP001161017">
    <property type="component" value="Unassembled WGS sequence"/>
</dbReference>
<comment type="caution">
    <text evidence="2">The sequence shown here is derived from an EMBL/GenBank/DDBJ whole genome shotgun (WGS) entry which is preliminary data.</text>
</comment>
<dbReference type="PANTHER" id="PTHR45036">
    <property type="entry name" value="METHYLTRANSFERASE LIKE 7B"/>
    <property type="match status" value="1"/>
</dbReference>
<evidence type="ECO:0000313" key="3">
    <source>
        <dbReference type="Proteomes" id="UP001161017"/>
    </source>
</evidence>
<proteinExistence type="predicted"/>
<dbReference type="PANTHER" id="PTHR45036:SF1">
    <property type="entry name" value="METHYLTRANSFERASE LIKE 7A"/>
    <property type="match status" value="1"/>
</dbReference>
<gene>
    <name evidence="2" type="ORF">OHK93_004903</name>
</gene>
<dbReference type="Gene3D" id="3.40.50.150">
    <property type="entry name" value="Vaccinia Virus protein VP39"/>
    <property type="match status" value="1"/>
</dbReference>